<keyword evidence="3" id="KW-1185">Reference proteome</keyword>
<dbReference type="InterPro" id="IPR001304">
    <property type="entry name" value="C-type_lectin-like"/>
</dbReference>
<reference evidence="2" key="2">
    <citation type="submission" date="2020-11" db="EMBL/GenBank/DDBJ databases">
        <authorList>
            <person name="McCartney M.A."/>
            <person name="Auch B."/>
            <person name="Kono T."/>
            <person name="Mallez S."/>
            <person name="Becker A."/>
            <person name="Gohl D.M."/>
            <person name="Silverstein K.A.T."/>
            <person name="Koren S."/>
            <person name="Bechman K.B."/>
            <person name="Herman A."/>
            <person name="Abrahante J.E."/>
            <person name="Garbe J."/>
        </authorList>
    </citation>
    <scope>NUCLEOTIDE SEQUENCE</scope>
    <source>
        <strain evidence="2">Duluth1</strain>
        <tissue evidence="2">Whole animal</tissue>
    </source>
</reference>
<evidence type="ECO:0000259" key="1">
    <source>
        <dbReference type="PROSITE" id="PS50041"/>
    </source>
</evidence>
<name>A0A9D4R3M1_DREPO</name>
<dbReference type="EMBL" id="JAIWYP010000003">
    <property type="protein sequence ID" value="KAH3852045.1"/>
    <property type="molecule type" value="Genomic_DNA"/>
</dbReference>
<protein>
    <recommendedName>
        <fullName evidence="1">C-type lectin domain-containing protein</fullName>
    </recommendedName>
</protein>
<feature type="domain" description="C-type lectin" evidence="1">
    <location>
        <begin position="27"/>
        <end position="92"/>
    </location>
</feature>
<gene>
    <name evidence="2" type="ORF">DPMN_094539</name>
</gene>
<dbReference type="Proteomes" id="UP000828390">
    <property type="component" value="Unassembled WGS sequence"/>
</dbReference>
<evidence type="ECO:0000313" key="3">
    <source>
        <dbReference type="Proteomes" id="UP000828390"/>
    </source>
</evidence>
<accession>A0A9D4R3M1</accession>
<organism evidence="2 3">
    <name type="scientific">Dreissena polymorpha</name>
    <name type="common">Zebra mussel</name>
    <name type="synonym">Mytilus polymorpha</name>
    <dbReference type="NCBI Taxonomy" id="45954"/>
    <lineage>
        <taxon>Eukaryota</taxon>
        <taxon>Metazoa</taxon>
        <taxon>Spiralia</taxon>
        <taxon>Lophotrochozoa</taxon>
        <taxon>Mollusca</taxon>
        <taxon>Bivalvia</taxon>
        <taxon>Autobranchia</taxon>
        <taxon>Heteroconchia</taxon>
        <taxon>Euheterodonta</taxon>
        <taxon>Imparidentia</taxon>
        <taxon>Neoheterodontei</taxon>
        <taxon>Myida</taxon>
        <taxon>Dreissenoidea</taxon>
        <taxon>Dreissenidae</taxon>
        <taxon>Dreissena</taxon>
    </lineage>
</organism>
<dbReference type="InterPro" id="IPR016186">
    <property type="entry name" value="C-type_lectin-like/link_sf"/>
</dbReference>
<dbReference type="CDD" id="cd00037">
    <property type="entry name" value="CLECT"/>
    <property type="match status" value="1"/>
</dbReference>
<dbReference type="AlphaFoldDB" id="A0A9D4R3M1"/>
<dbReference type="PROSITE" id="PS50041">
    <property type="entry name" value="C_TYPE_LECTIN_2"/>
    <property type="match status" value="1"/>
</dbReference>
<dbReference type="Gene3D" id="3.10.100.10">
    <property type="entry name" value="Mannose-Binding Protein A, subunit A"/>
    <property type="match status" value="1"/>
</dbReference>
<dbReference type="SUPFAM" id="SSF56436">
    <property type="entry name" value="C-type lectin-like"/>
    <property type="match status" value="1"/>
</dbReference>
<comment type="caution">
    <text evidence="2">The sequence shown here is derived from an EMBL/GenBank/DDBJ whole genome shotgun (WGS) entry which is preliminary data.</text>
</comment>
<evidence type="ECO:0000313" key="2">
    <source>
        <dbReference type="EMBL" id="KAH3852045.1"/>
    </source>
</evidence>
<proteinExistence type="predicted"/>
<dbReference type="Pfam" id="PF00059">
    <property type="entry name" value="Lectin_C"/>
    <property type="match status" value="1"/>
</dbReference>
<dbReference type="InterPro" id="IPR016187">
    <property type="entry name" value="CTDL_fold"/>
</dbReference>
<sequence>MPTDCTDIIIWLVSGRLAGKQDDSASFWLGASAAEVEGNWVWYTNNHMVDYSSFASVAESQTPEQDCLVLWGDFNMEWADYICGRETHPICEIEYVFFFD</sequence>
<reference evidence="2" key="1">
    <citation type="journal article" date="2019" name="bioRxiv">
        <title>The Genome of the Zebra Mussel, Dreissena polymorpha: A Resource for Invasive Species Research.</title>
        <authorList>
            <person name="McCartney M.A."/>
            <person name="Auch B."/>
            <person name="Kono T."/>
            <person name="Mallez S."/>
            <person name="Zhang Y."/>
            <person name="Obille A."/>
            <person name="Becker A."/>
            <person name="Abrahante J.E."/>
            <person name="Garbe J."/>
            <person name="Badalamenti J.P."/>
            <person name="Herman A."/>
            <person name="Mangelson H."/>
            <person name="Liachko I."/>
            <person name="Sullivan S."/>
            <person name="Sone E.D."/>
            <person name="Koren S."/>
            <person name="Silverstein K.A.T."/>
            <person name="Beckman K.B."/>
            <person name="Gohl D.M."/>
        </authorList>
    </citation>
    <scope>NUCLEOTIDE SEQUENCE</scope>
    <source>
        <strain evidence="2">Duluth1</strain>
        <tissue evidence="2">Whole animal</tissue>
    </source>
</reference>